<sequence>MEMAPITEWTFFEEVPIPEDVSRMLVQSEQPYAAFKTFRDSAIFTSKRLIVRDSQGLTGKKIEIYSIPYSSITMWSTENAGRMDFNAEVELWTRAGHIKIKLGKKIDVRRIDSLIAHCVL</sequence>
<dbReference type="InterPro" id="IPR037063">
    <property type="entry name" value="PHb_sf"/>
</dbReference>
<evidence type="ECO:0000313" key="2">
    <source>
        <dbReference type="EMBL" id="QNE90075.1"/>
    </source>
</evidence>
<dbReference type="SUPFAM" id="SSF50729">
    <property type="entry name" value="PH domain-like"/>
    <property type="match status" value="1"/>
</dbReference>
<evidence type="ECO:0000313" key="3">
    <source>
        <dbReference type="Proteomes" id="UP000515743"/>
    </source>
</evidence>
<gene>
    <name evidence="2" type="ORF">H0194_03405</name>
</gene>
<dbReference type="KEGG" id="cik:H0194_03405"/>
<reference evidence="2 3" key="1">
    <citation type="submission" date="2020-07" db="EMBL/GenBank/DDBJ databases">
        <title>Complete genome and description of Corynebacterium incognita strain Marseille-Q3630 sp. nov.</title>
        <authorList>
            <person name="Boxberger M."/>
        </authorList>
    </citation>
    <scope>NUCLEOTIDE SEQUENCE [LARGE SCALE GENOMIC DNA]</scope>
    <source>
        <strain evidence="2 3">Marseille-Q3630</strain>
    </source>
</reference>
<feature type="domain" description="Bacterial Pleckstrin homology" evidence="1">
    <location>
        <begin position="6"/>
        <end position="119"/>
    </location>
</feature>
<dbReference type="EMBL" id="CP059404">
    <property type="protein sequence ID" value="QNE90075.1"/>
    <property type="molecule type" value="Genomic_DNA"/>
</dbReference>
<proteinExistence type="predicted"/>
<keyword evidence="3" id="KW-1185">Reference proteome</keyword>
<evidence type="ECO:0000259" key="1">
    <source>
        <dbReference type="Pfam" id="PF08000"/>
    </source>
</evidence>
<dbReference type="RefSeq" id="WP_185176449.1">
    <property type="nucleotide sequence ID" value="NZ_CP059404.1"/>
</dbReference>
<accession>A0A7G7CR59</accession>
<dbReference type="AlphaFoldDB" id="A0A7G7CR59"/>
<dbReference type="InterPro" id="IPR012544">
    <property type="entry name" value="PHb"/>
</dbReference>
<dbReference type="Pfam" id="PF08000">
    <property type="entry name" value="bPH_1"/>
    <property type="match status" value="1"/>
</dbReference>
<protein>
    <submittedName>
        <fullName evidence="2">PH domain-containing protein</fullName>
    </submittedName>
</protein>
<dbReference type="Proteomes" id="UP000515743">
    <property type="component" value="Chromosome"/>
</dbReference>
<dbReference type="Gene3D" id="2.30.29.50">
    <property type="entry name" value="Bacterial Pleckstrin homology domain"/>
    <property type="match status" value="1"/>
</dbReference>
<name>A0A7G7CR59_9CORY</name>
<organism evidence="2 3">
    <name type="scientific">Corynebacterium incognita</name>
    <dbReference type="NCBI Taxonomy" id="2754725"/>
    <lineage>
        <taxon>Bacteria</taxon>
        <taxon>Bacillati</taxon>
        <taxon>Actinomycetota</taxon>
        <taxon>Actinomycetes</taxon>
        <taxon>Mycobacteriales</taxon>
        <taxon>Corynebacteriaceae</taxon>
        <taxon>Corynebacterium</taxon>
    </lineage>
</organism>
<dbReference type="CDD" id="cd13225">
    <property type="entry name" value="PH-like_bacteria"/>
    <property type="match status" value="1"/>
</dbReference>